<gene>
    <name evidence="1" type="ORF">SAMN04487965_2218</name>
</gene>
<evidence type="ECO:0008006" key="3">
    <source>
        <dbReference type="Google" id="ProtNLM"/>
    </source>
</evidence>
<evidence type="ECO:0000313" key="2">
    <source>
        <dbReference type="Proteomes" id="UP000184170"/>
    </source>
</evidence>
<sequence>MAIKADTSAVELAALVSQALEAAGIKATLSGGGAVSIYSDNQYESKDLDFVTSERRDRLSSALAPLGFTLASDKRHFTHPHTDLFLEFPAAPLEFGSRMVQHDDIPRMDTKWGPLRVITPTLCVMDRLAAFWHWNDRQSWDQAVLVASHCDVDYDELLAYAKDEGADSRDIKKLRELARRGEG</sequence>
<dbReference type="Proteomes" id="UP000184170">
    <property type="component" value="Unassembled WGS sequence"/>
</dbReference>
<dbReference type="OrthoDB" id="325117at2"/>
<evidence type="ECO:0000313" key="1">
    <source>
        <dbReference type="EMBL" id="SHF54898.1"/>
    </source>
</evidence>
<dbReference type="RefSeq" id="WP_073275092.1">
    <property type="nucleotide sequence ID" value="NZ_FQVA01000002.1"/>
</dbReference>
<name>A0A1M5CJK6_9GAMM</name>
<organism evidence="1 2">
    <name type="scientific">Microbulbifer donghaiensis</name>
    <dbReference type="NCBI Taxonomy" id="494016"/>
    <lineage>
        <taxon>Bacteria</taxon>
        <taxon>Pseudomonadati</taxon>
        <taxon>Pseudomonadota</taxon>
        <taxon>Gammaproteobacteria</taxon>
        <taxon>Cellvibrionales</taxon>
        <taxon>Microbulbiferaceae</taxon>
        <taxon>Microbulbifer</taxon>
    </lineage>
</organism>
<reference evidence="2" key="1">
    <citation type="submission" date="2016-11" db="EMBL/GenBank/DDBJ databases">
        <authorList>
            <person name="Varghese N."/>
            <person name="Submissions S."/>
        </authorList>
    </citation>
    <scope>NUCLEOTIDE SEQUENCE [LARGE SCALE GENOMIC DNA]</scope>
    <source>
        <strain evidence="2">CGMCC 1.7063</strain>
    </source>
</reference>
<dbReference type="STRING" id="494016.SAMN04487965_2218"/>
<proteinExistence type="predicted"/>
<accession>A0A1M5CJK6</accession>
<dbReference type="AlphaFoldDB" id="A0A1M5CJK6"/>
<dbReference type="EMBL" id="FQVA01000002">
    <property type="protein sequence ID" value="SHF54898.1"/>
    <property type="molecule type" value="Genomic_DNA"/>
</dbReference>
<keyword evidence="2" id="KW-1185">Reference proteome</keyword>
<protein>
    <recommendedName>
        <fullName evidence="3">Nucleotidyl transferase AbiEii toxin, Type IV TA system</fullName>
    </recommendedName>
</protein>
<dbReference type="Gene3D" id="3.30.460.40">
    <property type="match status" value="1"/>
</dbReference>